<dbReference type="AlphaFoldDB" id="A0A9P7VK31"/>
<accession>A0A9P7VK31</accession>
<evidence type="ECO:0000313" key="3">
    <source>
        <dbReference type="Proteomes" id="UP000812287"/>
    </source>
</evidence>
<dbReference type="EMBL" id="MU250550">
    <property type="protein sequence ID" value="KAG7442576.1"/>
    <property type="molecule type" value="Genomic_DNA"/>
</dbReference>
<gene>
    <name evidence="2" type="ORF">BT62DRAFT_935881</name>
</gene>
<organism evidence="2 3">
    <name type="scientific">Guyanagaster necrorhizus</name>
    <dbReference type="NCBI Taxonomy" id="856835"/>
    <lineage>
        <taxon>Eukaryota</taxon>
        <taxon>Fungi</taxon>
        <taxon>Dikarya</taxon>
        <taxon>Basidiomycota</taxon>
        <taxon>Agaricomycotina</taxon>
        <taxon>Agaricomycetes</taxon>
        <taxon>Agaricomycetidae</taxon>
        <taxon>Agaricales</taxon>
        <taxon>Marasmiineae</taxon>
        <taxon>Physalacriaceae</taxon>
        <taxon>Guyanagaster</taxon>
    </lineage>
</organism>
<keyword evidence="3" id="KW-1185">Reference proteome</keyword>
<dbReference type="OrthoDB" id="3032688at2759"/>
<proteinExistence type="predicted"/>
<name>A0A9P7VK31_9AGAR</name>
<comment type="caution">
    <text evidence="2">The sequence shown here is derived from an EMBL/GenBank/DDBJ whole genome shotgun (WGS) entry which is preliminary data.</text>
</comment>
<evidence type="ECO:0000256" key="1">
    <source>
        <dbReference type="SAM" id="MobiDB-lite"/>
    </source>
</evidence>
<dbReference type="RefSeq" id="XP_043036076.1">
    <property type="nucleotide sequence ID" value="XM_043187026.1"/>
</dbReference>
<evidence type="ECO:0000313" key="2">
    <source>
        <dbReference type="EMBL" id="KAG7442576.1"/>
    </source>
</evidence>
<dbReference type="GeneID" id="66109323"/>
<sequence>MEGLIPHRDHDTGRKYWYRDHPGVPGKQKNILPESLRRIFANKQIVCVEYSDLTDDGERDIFQRVQLGVALTPAGTP</sequence>
<reference evidence="2" key="1">
    <citation type="submission" date="2020-11" db="EMBL/GenBank/DDBJ databases">
        <title>Adaptations for nitrogen fixation in a non-lichenized fungal sporocarp promotes dispersal by wood-feeding termites.</title>
        <authorList>
            <consortium name="DOE Joint Genome Institute"/>
            <person name="Koch R.A."/>
            <person name="Yoon G."/>
            <person name="Arayal U."/>
            <person name="Lail K."/>
            <person name="Amirebrahimi M."/>
            <person name="Labutti K."/>
            <person name="Lipzen A."/>
            <person name="Riley R."/>
            <person name="Barry K."/>
            <person name="Henrissat B."/>
            <person name="Grigoriev I.V."/>
            <person name="Herr J.R."/>
            <person name="Aime M.C."/>
        </authorList>
    </citation>
    <scope>NUCLEOTIDE SEQUENCE</scope>
    <source>
        <strain evidence="2">MCA 3950</strain>
    </source>
</reference>
<feature type="region of interest" description="Disordered" evidence="1">
    <location>
        <begin position="1"/>
        <end position="20"/>
    </location>
</feature>
<dbReference type="Proteomes" id="UP000812287">
    <property type="component" value="Unassembled WGS sequence"/>
</dbReference>
<protein>
    <submittedName>
        <fullName evidence="2">Uncharacterized protein</fullName>
    </submittedName>
</protein>